<dbReference type="Gene3D" id="2.170.270.10">
    <property type="entry name" value="SET domain"/>
    <property type="match status" value="1"/>
</dbReference>
<feature type="region of interest" description="Disordered" evidence="2">
    <location>
        <begin position="1"/>
        <end position="71"/>
    </location>
</feature>
<dbReference type="InterPro" id="IPR046341">
    <property type="entry name" value="SET_dom_sf"/>
</dbReference>
<feature type="repeat" description="TPR" evidence="1">
    <location>
        <begin position="647"/>
        <end position="680"/>
    </location>
</feature>
<protein>
    <recommendedName>
        <fullName evidence="3">SET domain-containing protein</fullName>
    </recommendedName>
</protein>
<evidence type="ECO:0000313" key="5">
    <source>
        <dbReference type="Proteomes" id="UP000281677"/>
    </source>
</evidence>
<dbReference type="SUPFAM" id="SSF82199">
    <property type="entry name" value="SET domain"/>
    <property type="match status" value="1"/>
</dbReference>
<sequence>MAGNASAPISYSAALSGSSSNQSAPTQSVPSRPPPQQLQNSQNPQQQRRPHETPQKRSPSPSHRPQIQTEDEPVYVLTLLTDKPHHDRMTALRKQYFPRHLNKLEAHLTLFHALPGSKLDSTVIPTILSVARRTAPFKLRANKVMRMKRGLGIALAKTQGADQTKEVHAQLREAWLQDGQRWLSEQDRGGLGHVHYTIMNKVDDVEDVEKAQDEVEKSFKGDVGVAEGLVLFRYDRGFWRWERKFEFSGEASGGAYATWFSLCGMLSCAFTFAFAGSMDFWRSQLHCAAARNGLALMRTTRSAEIHQPCGDFLSCGAFCTLCSPCARRKTEFCPWQCSKPQCAFQKESCTASCNLHSPIHDTTLAWLERFRMDQHDLWASLIEQQRQWRRNAGVFEGLALVDKMSLEDMVRTFDRLGALLKSGQESCYTMPKAYAPSTTPVAELRPMALSDLRLKTRHTGKVLIVRTIAHPKSSGGVESTVEDEFGSAARLAIYKTDRLLKADELLPTDAVFALKEPYLGVTIGGACLRVDHPSDLVRVHPGDTLMPNGLQGGPSDLRKTPEDWKREGNSAYLAESYPAAEKAYSQGLMKCSEQDDKVGCDLYRNRALVNIFLMRYDLALKDAKHAMWCQDEKLYQSDDDPRKPSDARAWYRAGRAAYELGSWVDARNYFERARALSEGTGREDAERQLERTAARIAEVDTAAYNFDAMSKSESKLCNRPDHASHIKHVEKADAGDRGRGLFAKKDFKPGDLIICEKAFCTAISDEEANRFFDLYDGGYSPQCKAQTVDGIAAIDTFQTEAILEHNSFGFDSRISEKSLQLDSKRHQEADNPSTGLWITASYMNHSCDGNAARAFIGDMMLVRATKDITKGQEILTPYLPPDMDHAMTLAPLQQQWRFTCHCAICAAETKGPHTQREKRTALVRKAKEMLSQHEPDLIGLPNALVVAQFKELYSQLKETYDCKTFATVPRVALVRIGTWLCQSCWNYSDPVQLAETAVGVLRDAGYGITIVNQRLQVDYTHCMILGGAVDGSIYAWTAYSKQGKRELAEQFKTLNKQLYFATRGTMEGLPRGMISGSESD</sequence>
<dbReference type="OrthoDB" id="438641at2759"/>
<gene>
    <name evidence="4" type="ORF">D0859_09689</name>
</gene>
<dbReference type="PANTHER" id="PTHR47643:SF2">
    <property type="entry name" value="TPR DOMAIN PROTEIN (AFU_ORTHOLOGUE AFUA_5G12710)"/>
    <property type="match status" value="1"/>
</dbReference>
<dbReference type="AlphaFoldDB" id="A0A3M7ILN9"/>
<reference evidence="4 5" key="1">
    <citation type="journal article" date="2018" name="BMC Genomics">
        <title>Genomic evidence for intraspecific hybridization in a clonal and extremely halotolerant yeast.</title>
        <authorList>
            <person name="Gostincar C."/>
            <person name="Stajich J.E."/>
            <person name="Zupancic J."/>
            <person name="Zalar P."/>
            <person name="Gunde-Cimerman N."/>
        </authorList>
    </citation>
    <scope>NUCLEOTIDE SEQUENCE [LARGE SCALE GENOMIC DNA]</scope>
    <source>
        <strain evidence="4 5">EXF-120</strain>
    </source>
</reference>
<dbReference type="PROSITE" id="PS50005">
    <property type="entry name" value="TPR"/>
    <property type="match status" value="1"/>
</dbReference>
<evidence type="ECO:0000313" key="4">
    <source>
        <dbReference type="EMBL" id="RMZ26253.1"/>
    </source>
</evidence>
<dbReference type="Gene3D" id="1.25.40.10">
    <property type="entry name" value="Tetratricopeptide repeat domain"/>
    <property type="match status" value="1"/>
</dbReference>
<dbReference type="CDD" id="cd20071">
    <property type="entry name" value="SET_SMYD"/>
    <property type="match status" value="1"/>
</dbReference>
<keyword evidence="1" id="KW-0802">TPR repeat</keyword>
<dbReference type="SUPFAM" id="SSF48452">
    <property type="entry name" value="TPR-like"/>
    <property type="match status" value="1"/>
</dbReference>
<dbReference type="SMART" id="SM00028">
    <property type="entry name" value="TPR"/>
    <property type="match status" value="3"/>
</dbReference>
<dbReference type="VEuPathDB" id="FungiDB:BTJ68_03351"/>
<feature type="compositionally biased region" description="Low complexity" evidence="2">
    <location>
        <begin position="37"/>
        <end position="47"/>
    </location>
</feature>
<accession>A0A3M7ILN9</accession>
<feature type="compositionally biased region" description="Low complexity" evidence="2">
    <location>
        <begin position="10"/>
        <end position="24"/>
    </location>
</feature>
<organism evidence="4 5">
    <name type="scientific">Hortaea werneckii</name>
    <name type="common">Black yeast</name>
    <name type="synonym">Cladosporium werneckii</name>
    <dbReference type="NCBI Taxonomy" id="91943"/>
    <lineage>
        <taxon>Eukaryota</taxon>
        <taxon>Fungi</taxon>
        <taxon>Dikarya</taxon>
        <taxon>Ascomycota</taxon>
        <taxon>Pezizomycotina</taxon>
        <taxon>Dothideomycetes</taxon>
        <taxon>Dothideomycetidae</taxon>
        <taxon>Mycosphaerellales</taxon>
        <taxon>Teratosphaeriaceae</taxon>
        <taxon>Hortaea</taxon>
    </lineage>
</organism>
<dbReference type="InterPro" id="IPR011990">
    <property type="entry name" value="TPR-like_helical_dom_sf"/>
</dbReference>
<evidence type="ECO:0000259" key="3">
    <source>
        <dbReference type="PROSITE" id="PS50280"/>
    </source>
</evidence>
<dbReference type="SMART" id="SM00317">
    <property type="entry name" value="SET"/>
    <property type="match status" value="1"/>
</dbReference>
<dbReference type="Pfam" id="PF13563">
    <property type="entry name" value="2_5_RNA_ligase2"/>
    <property type="match status" value="1"/>
</dbReference>
<dbReference type="PROSITE" id="PS50280">
    <property type="entry name" value="SET"/>
    <property type="match status" value="1"/>
</dbReference>
<name>A0A3M7ILN9_HORWE</name>
<dbReference type="PANTHER" id="PTHR47643">
    <property type="entry name" value="TPR DOMAIN PROTEIN (AFU_ORTHOLOGUE AFUA_5G12710)"/>
    <property type="match status" value="1"/>
</dbReference>
<feature type="compositionally biased region" description="Polar residues" evidence="2">
    <location>
        <begin position="56"/>
        <end position="68"/>
    </location>
</feature>
<evidence type="ECO:0000256" key="2">
    <source>
        <dbReference type="SAM" id="MobiDB-lite"/>
    </source>
</evidence>
<feature type="domain" description="SET" evidence="3">
    <location>
        <begin position="727"/>
        <end position="879"/>
    </location>
</feature>
<dbReference type="InterPro" id="IPR019734">
    <property type="entry name" value="TPR_rpt"/>
</dbReference>
<dbReference type="InterPro" id="IPR053209">
    <property type="entry name" value="Gramillin-biosynth_MTr"/>
</dbReference>
<dbReference type="Gene3D" id="3.90.1140.10">
    <property type="entry name" value="Cyclic phosphodiesterase"/>
    <property type="match status" value="1"/>
</dbReference>
<dbReference type="EMBL" id="QWIT01000308">
    <property type="protein sequence ID" value="RMZ26253.1"/>
    <property type="molecule type" value="Genomic_DNA"/>
</dbReference>
<dbReference type="Proteomes" id="UP000281677">
    <property type="component" value="Unassembled WGS sequence"/>
</dbReference>
<proteinExistence type="predicted"/>
<dbReference type="Pfam" id="PF00856">
    <property type="entry name" value="SET"/>
    <property type="match status" value="1"/>
</dbReference>
<dbReference type="InterPro" id="IPR001214">
    <property type="entry name" value="SET_dom"/>
</dbReference>
<evidence type="ECO:0000256" key="1">
    <source>
        <dbReference type="PROSITE-ProRule" id="PRU00339"/>
    </source>
</evidence>
<comment type="caution">
    <text evidence="4">The sequence shown here is derived from an EMBL/GenBank/DDBJ whole genome shotgun (WGS) entry which is preliminary data.</text>
</comment>